<dbReference type="PROSITE" id="PS00018">
    <property type="entry name" value="EF_HAND_1"/>
    <property type="match status" value="1"/>
</dbReference>
<accession>A0ABY7NQ23</accession>
<dbReference type="Proteomes" id="UP001210865">
    <property type="component" value="Chromosome"/>
</dbReference>
<proteinExistence type="predicted"/>
<name>A0ABY7NQ23_9SPHN</name>
<gene>
    <name evidence="2" type="ORF">PBT88_00515</name>
</gene>
<dbReference type="InterPro" id="IPR018247">
    <property type="entry name" value="EF_Hand_1_Ca_BS"/>
</dbReference>
<reference evidence="2 3" key="1">
    <citation type="submission" date="2022-12" db="EMBL/GenBank/DDBJ databases">
        <title>Sphingomonas abieness sp. nov., an endophytic bacterium isolated from Abies koreana.</title>
        <authorList>
            <person name="Jiang L."/>
            <person name="Lee J."/>
        </authorList>
    </citation>
    <scope>NUCLEOTIDE SEQUENCE [LARGE SCALE GENOMIC DNA]</scope>
    <source>
        <strain evidence="3">PAMB 00755</strain>
    </source>
</reference>
<evidence type="ECO:0000313" key="3">
    <source>
        <dbReference type="Proteomes" id="UP001210865"/>
    </source>
</evidence>
<organism evidence="2 3">
    <name type="scientific">Sphingomonas abietis</name>
    <dbReference type="NCBI Taxonomy" id="3012344"/>
    <lineage>
        <taxon>Bacteria</taxon>
        <taxon>Pseudomonadati</taxon>
        <taxon>Pseudomonadota</taxon>
        <taxon>Alphaproteobacteria</taxon>
        <taxon>Sphingomonadales</taxon>
        <taxon>Sphingomonadaceae</taxon>
        <taxon>Sphingomonas</taxon>
    </lineage>
</organism>
<dbReference type="EMBL" id="CP115174">
    <property type="protein sequence ID" value="WBO22672.1"/>
    <property type="molecule type" value="Genomic_DNA"/>
</dbReference>
<evidence type="ECO:0000313" key="2">
    <source>
        <dbReference type="EMBL" id="WBO22672.1"/>
    </source>
</evidence>
<dbReference type="InterPro" id="IPR011992">
    <property type="entry name" value="EF-hand-dom_pair"/>
</dbReference>
<dbReference type="RefSeq" id="WP_270077314.1">
    <property type="nucleotide sequence ID" value="NZ_CP115174.1"/>
</dbReference>
<dbReference type="CDD" id="cd00051">
    <property type="entry name" value="EFh"/>
    <property type="match status" value="1"/>
</dbReference>
<dbReference type="Gene3D" id="1.10.238.10">
    <property type="entry name" value="EF-hand"/>
    <property type="match status" value="1"/>
</dbReference>
<dbReference type="SUPFAM" id="SSF47473">
    <property type="entry name" value="EF-hand"/>
    <property type="match status" value="1"/>
</dbReference>
<dbReference type="InterPro" id="IPR002048">
    <property type="entry name" value="EF_hand_dom"/>
</dbReference>
<protein>
    <submittedName>
        <fullName evidence="2">EF-hand domain-containing protein</fullName>
    </submittedName>
</protein>
<sequence length="224" mass="25026">MIWTLFLAWQAAGVQAPAEQAPVEQAIVVNGAIGCGPPFAKTYIAPMGEPFRTDGFTDPMKLWFDRADADHDGRLTLAEMQADSDRFFATLDKDRSGEIDPDEMSYYENVVAPEIKLYQRGQDKRPHTREQKHDAKAAARRRADYEAPYGAGLWASLNIPQPIVSADFDLNRGVSRAELDQAAVNRWPLLDTAHRGYLTYDTLAKSPSQMDIDACRAAADKQHR</sequence>
<evidence type="ECO:0000259" key="1">
    <source>
        <dbReference type="PROSITE" id="PS50222"/>
    </source>
</evidence>
<keyword evidence="3" id="KW-1185">Reference proteome</keyword>
<dbReference type="Pfam" id="PF13202">
    <property type="entry name" value="EF-hand_5"/>
    <property type="match status" value="2"/>
</dbReference>
<feature type="domain" description="EF-hand" evidence="1">
    <location>
        <begin position="79"/>
        <end position="114"/>
    </location>
</feature>
<dbReference type="PROSITE" id="PS50222">
    <property type="entry name" value="EF_HAND_2"/>
    <property type="match status" value="1"/>
</dbReference>